<comment type="caution">
    <text evidence="4">The sequence shown here is derived from an EMBL/GenBank/DDBJ whole genome shotgun (WGS) entry which is preliminary data.</text>
</comment>
<dbReference type="AlphaFoldDB" id="A0A5C6MEX1"/>
<dbReference type="Proteomes" id="UP000324091">
    <property type="component" value="Unassembled WGS sequence"/>
</dbReference>
<evidence type="ECO:0000313" key="5">
    <source>
        <dbReference type="Proteomes" id="UP000324091"/>
    </source>
</evidence>
<dbReference type="FunFam" id="1.10.533.10:FF:000010">
    <property type="entry name" value="Ankyrin 1"/>
    <property type="match status" value="1"/>
</dbReference>
<dbReference type="Pfam" id="PF00531">
    <property type="entry name" value="Death"/>
    <property type="match status" value="1"/>
</dbReference>
<feature type="domain" description="Death" evidence="3">
    <location>
        <begin position="43"/>
        <end position="127"/>
    </location>
</feature>
<evidence type="ECO:0000313" key="4">
    <source>
        <dbReference type="EMBL" id="TWW53145.1"/>
    </source>
</evidence>
<keyword evidence="2" id="KW-0040">ANK repeat</keyword>
<dbReference type="InterPro" id="IPR051165">
    <property type="entry name" value="Multifunctional_ANK_Repeat"/>
</dbReference>
<sequence>MPPCVKVVGSEERKRTLTPLALRERYSVLNEPGLPVVNAMERTEVKINTISEQLGLSWAELARELHFSVDDINRIRVENPNSLLDQSTALLNLWATRESRRAKMETLCTALKNIDRADIVTALEAAQPTPAPQRRAPVALATVTPPCCRPASSTH</sequence>
<dbReference type="Gene3D" id="1.10.533.10">
    <property type="entry name" value="Death Domain, Fas"/>
    <property type="match status" value="1"/>
</dbReference>
<keyword evidence="5" id="KW-1185">Reference proteome</keyword>
<dbReference type="PROSITE" id="PS50017">
    <property type="entry name" value="DEATH_DOMAIN"/>
    <property type="match status" value="1"/>
</dbReference>
<dbReference type="PANTHER" id="PTHR24123:SF71">
    <property type="entry name" value="ANKYRIN 1, ERYTHROCYTIC A ISOFORM X1"/>
    <property type="match status" value="1"/>
</dbReference>
<evidence type="ECO:0000259" key="3">
    <source>
        <dbReference type="PROSITE" id="PS50017"/>
    </source>
</evidence>
<dbReference type="SUPFAM" id="SSF47986">
    <property type="entry name" value="DEATH domain"/>
    <property type="match status" value="1"/>
</dbReference>
<dbReference type="InterPro" id="IPR011029">
    <property type="entry name" value="DEATH-like_dom_sf"/>
</dbReference>
<dbReference type="GO" id="GO:0007165">
    <property type="term" value="P:signal transduction"/>
    <property type="evidence" value="ECO:0007669"/>
    <property type="project" value="InterPro"/>
</dbReference>
<accession>A0A5C6MEX1</accession>
<proteinExistence type="predicted"/>
<dbReference type="PANTHER" id="PTHR24123">
    <property type="entry name" value="ANKYRIN REPEAT-CONTAINING"/>
    <property type="match status" value="1"/>
</dbReference>
<dbReference type="SMART" id="SM00005">
    <property type="entry name" value="DEATH"/>
    <property type="match status" value="1"/>
</dbReference>
<gene>
    <name evidence="4" type="ORF">D4764_0165760</name>
</gene>
<evidence type="ECO:0000256" key="1">
    <source>
        <dbReference type="ARBA" id="ARBA00022737"/>
    </source>
</evidence>
<name>A0A5C6MEX1_9TELE</name>
<dbReference type="EMBL" id="RHFK02000797">
    <property type="protein sequence ID" value="TWW53145.1"/>
    <property type="molecule type" value="Genomic_DNA"/>
</dbReference>
<protein>
    <submittedName>
        <fullName evidence="4">Ankyrin-1</fullName>
    </submittedName>
</protein>
<organism evidence="4 5">
    <name type="scientific">Takifugu flavidus</name>
    <name type="common">sansaifugu</name>
    <dbReference type="NCBI Taxonomy" id="433684"/>
    <lineage>
        <taxon>Eukaryota</taxon>
        <taxon>Metazoa</taxon>
        <taxon>Chordata</taxon>
        <taxon>Craniata</taxon>
        <taxon>Vertebrata</taxon>
        <taxon>Euteleostomi</taxon>
        <taxon>Actinopterygii</taxon>
        <taxon>Neopterygii</taxon>
        <taxon>Teleostei</taxon>
        <taxon>Neoteleostei</taxon>
        <taxon>Acanthomorphata</taxon>
        <taxon>Eupercaria</taxon>
        <taxon>Tetraodontiformes</taxon>
        <taxon>Tetradontoidea</taxon>
        <taxon>Tetraodontidae</taxon>
        <taxon>Takifugu</taxon>
    </lineage>
</organism>
<evidence type="ECO:0000256" key="2">
    <source>
        <dbReference type="ARBA" id="ARBA00023043"/>
    </source>
</evidence>
<keyword evidence="1" id="KW-0677">Repeat</keyword>
<reference evidence="4 5" key="1">
    <citation type="submission" date="2019-04" db="EMBL/GenBank/DDBJ databases">
        <title>Chromosome genome assembly for Takifugu flavidus.</title>
        <authorList>
            <person name="Xiao S."/>
        </authorList>
    </citation>
    <scope>NUCLEOTIDE SEQUENCE [LARGE SCALE GENOMIC DNA]</scope>
    <source>
        <strain evidence="4">HTHZ2018</strain>
        <tissue evidence="4">Muscle</tissue>
    </source>
</reference>
<dbReference type="InterPro" id="IPR000488">
    <property type="entry name" value="Death_dom"/>
</dbReference>